<dbReference type="STRING" id="1236976.JCM16418_2238"/>
<dbReference type="RefSeq" id="WP_036648328.1">
    <property type="nucleotide sequence ID" value="NZ_BAVZ01000005.1"/>
</dbReference>
<name>W7YIB6_9BACL</name>
<dbReference type="Pfam" id="PF09855">
    <property type="entry name" value="Zn_ribbon_13"/>
    <property type="match status" value="1"/>
</dbReference>
<dbReference type="Proteomes" id="UP000019364">
    <property type="component" value="Unassembled WGS sequence"/>
</dbReference>
<dbReference type="OrthoDB" id="6293663at2"/>
<evidence type="ECO:0000313" key="1">
    <source>
        <dbReference type="EMBL" id="GAF08197.1"/>
    </source>
</evidence>
<dbReference type="eggNOG" id="COG3478">
    <property type="taxonomic scope" value="Bacteria"/>
</dbReference>
<dbReference type="InterPro" id="IPR018652">
    <property type="entry name" value="DUF2082_NA-bd_Znr"/>
</dbReference>
<reference evidence="1 2" key="1">
    <citation type="journal article" date="2014" name="Genome Announc.">
        <title>Draft Genome Sequence of Paenibacillus pini JCM 16418T, Isolated from the Rhizosphere of Pine Tree.</title>
        <authorList>
            <person name="Yuki M."/>
            <person name="Oshima K."/>
            <person name="Suda W."/>
            <person name="Oshida Y."/>
            <person name="Kitamura K."/>
            <person name="Iida Y."/>
            <person name="Hattori M."/>
            <person name="Ohkuma M."/>
        </authorList>
    </citation>
    <scope>NUCLEOTIDE SEQUENCE [LARGE SCALE GENOMIC DNA]</scope>
    <source>
        <strain evidence="1 2">JCM 16418</strain>
    </source>
</reference>
<evidence type="ECO:0008006" key="3">
    <source>
        <dbReference type="Google" id="ProtNLM"/>
    </source>
</evidence>
<keyword evidence="2" id="KW-1185">Reference proteome</keyword>
<dbReference type="EMBL" id="BAVZ01000005">
    <property type="protein sequence ID" value="GAF08197.1"/>
    <property type="molecule type" value="Genomic_DNA"/>
</dbReference>
<protein>
    <recommendedName>
        <fullName evidence="3">Nucleic-acid-binding protein</fullName>
    </recommendedName>
</protein>
<gene>
    <name evidence="1" type="ORF">JCM16418_2238</name>
</gene>
<sequence length="81" mass="9165">MSVQDAMEERFVCAKCSTKLCDIREISMTGAGISKMFDIQHIHYLFVSCKHCGYVEIFNPDILESKKNGQLSTVLDILFGE</sequence>
<evidence type="ECO:0000313" key="2">
    <source>
        <dbReference type="Proteomes" id="UP000019364"/>
    </source>
</evidence>
<dbReference type="AlphaFoldDB" id="W7YIB6"/>
<organism evidence="1 2">
    <name type="scientific">Paenibacillus pini JCM 16418</name>
    <dbReference type="NCBI Taxonomy" id="1236976"/>
    <lineage>
        <taxon>Bacteria</taxon>
        <taxon>Bacillati</taxon>
        <taxon>Bacillota</taxon>
        <taxon>Bacilli</taxon>
        <taxon>Bacillales</taxon>
        <taxon>Paenibacillaceae</taxon>
        <taxon>Paenibacillus</taxon>
    </lineage>
</organism>
<accession>W7YIB6</accession>
<proteinExistence type="predicted"/>
<comment type="caution">
    <text evidence="1">The sequence shown here is derived from an EMBL/GenBank/DDBJ whole genome shotgun (WGS) entry which is preliminary data.</text>
</comment>